<dbReference type="Proteomes" id="UP000315145">
    <property type="component" value="Unassembled WGS sequence"/>
</dbReference>
<reference evidence="1" key="3">
    <citation type="submission" date="2019-09" db="EMBL/GenBank/DDBJ databases">
        <authorList>
            <person name="Zhang D.-C."/>
        </authorList>
    </citation>
    <scope>NUCLEOTIDE SEQUENCE</scope>
    <source>
        <strain evidence="1">RU-4-M-4</strain>
    </source>
</reference>
<dbReference type="AlphaFoldDB" id="A0A5M7B3X9"/>
<evidence type="ECO:0000313" key="4">
    <source>
        <dbReference type="Proteomes" id="UP000322315"/>
    </source>
</evidence>
<keyword evidence="3" id="KW-1185">Reference proteome</keyword>
<reference evidence="2 3" key="2">
    <citation type="submission" date="2019-07" db="EMBL/GenBank/DDBJ databases">
        <title>Algibacter marinivivus sp. nov., isolated from the surface of a marine red alga.</title>
        <authorList>
            <person name="Zhong X."/>
            <person name="Xu W."/>
            <person name="Zhang Y."/>
            <person name="Zhang Q."/>
            <person name="Du Z."/>
        </authorList>
    </citation>
    <scope>NUCLEOTIDE SEQUENCE [LARGE SCALE GENOMIC DNA]</scope>
    <source>
        <strain evidence="2 3">RU-4-M-4</strain>
    </source>
</reference>
<dbReference type="RefSeq" id="WP_144116708.1">
    <property type="nucleotide sequence ID" value="NZ_JACHGE010000010.1"/>
</dbReference>
<dbReference type="Proteomes" id="UP000322315">
    <property type="component" value="Unassembled WGS sequence"/>
</dbReference>
<dbReference type="EMBL" id="VMBF01000007">
    <property type="protein sequence ID" value="TSJ74599.1"/>
    <property type="molecule type" value="Genomic_DNA"/>
</dbReference>
<comment type="caution">
    <text evidence="1">The sequence shown here is derived from an EMBL/GenBank/DDBJ whole genome shotgun (WGS) entry which is preliminary data.</text>
</comment>
<evidence type="ECO:0000313" key="3">
    <source>
        <dbReference type="Proteomes" id="UP000315145"/>
    </source>
</evidence>
<dbReference type="OrthoDB" id="1442239at2"/>
<gene>
    <name evidence="1" type="ORF">F2B50_10935</name>
    <name evidence="2" type="ORF">FPF71_10935</name>
</gene>
<accession>A0A5M7B3X9</accession>
<name>A0A5M7B3X9_9FLAO</name>
<reference evidence="1 4" key="1">
    <citation type="journal article" date="2015" name="Int. J. Syst. Evol. Microbiol.">
        <title>Algibacter amylolyticus sp. nov., isolated from intertidal sediment.</title>
        <authorList>
            <person name="Zhang D.C."/>
            <person name="Wu J."/>
            <person name="Neuner K."/>
            <person name="Yao J."/>
            <person name="Margesin R."/>
        </authorList>
    </citation>
    <scope>NUCLEOTIDE SEQUENCE [LARGE SCALE GENOMIC DNA]</scope>
    <source>
        <strain evidence="1 4">RU-4-M-4</strain>
    </source>
</reference>
<dbReference type="EMBL" id="VWRS01000007">
    <property type="protein sequence ID" value="KAA5824122.1"/>
    <property type="molecule type" value="Genomic_DNA"/>
</dbReference>
<evidence type="ECO:0000313" key="1">
    <source>
        <dbReference type="EMBL" id="KAA5824122.1"/>
    </source>
</evidence>
<protein>
    <submittedName>
        <fullName evidence="1">Uncharacterized protein</fullName>
    </submittedName>
</protein>
<proteinExistence type="predicted"/>
<organism evidence="1 4">
    <name type="scientific">Algibacter amylolyticus</name>
    <dbReference type="NCBI Taxonomy" id="1608400"/>
    <lineage>
        <taxon>Bacteria</taxon>
        <taxon>Pseudomonadati</taxon>
        <taxon>Bacteroidota</taxon>
        <taxon>Flavobacteriia</taxon>
        <taxon>Flavobacteriales</taxon>
        <taxon>Flavobacteriaceae</taxon>
        <taxon>Algibacter</taxon>
    </lineage>
</organism>
<sequence>MKNILFILFPILCFQISCKNKISLPEKQWTNHNLHELNPKVVEQQNFSEIEIETKINTSIQTQINKGILVSNMKVPFNEKTLYYLGLIHPNTLNLFSKNQITDQKAPELNKKLHVYKYDYFYISTETNETVSQQNVYYALRAINILKYRYPQAYNRLIKNTMFGPKPMPSAGFNYLNTNQAIWIGFNKNPSAIASNRLYLILDGYADTNKTIDLYRNIAIVNIDSENILGHLNLGSKPIYGNSTANKNRMDYLKEGLVESILHEMLHNYIDYAHSALPEYNVLYKMRSKTNFNNFEEIMVLNTSLSYLYRKGGFTNKIRDYYYPNTFDANVTNLKHSGLFEIYFKSVFNKQPYNLREDLKLSLLN</sequence>
<evidence type="ECO:0000313" key="2">
    <source>
        <dbReference type="EMBL" id="TSJ74599.1"/>
    </source>
</evidence>